<dbReference type="EMBL" id="NMVJ01000001">
    <property type="protein sequence ID" value="OYN92620.1"/>
    <property type="molecule type" value="Genomic_DNA"/>
</dbReference>
<comment type="similarity">
    <text evidence="2">Belongs to the bacterial solute-binding protein 1 family.</text>
</comment>
<dbReference type="AlphaFoldDB" id="A0A255EN30"/>
<sequence length="534" mass="58317">MTLGAGTLAGCSTDGGAGGADEPRAGSQQAGTQMPAYVPFEGAEPDLPGDPDLGVPPAYFAHPADVEPMRDNLPLPETDPIHFLASIGVEYLPGSNNPWYDMLSTEIGNKFELIAGGAADYLNKYQVQLASNDLPEAMMMLKVAQFPQLLDAKMTDLTPFLSGDAIKEYPGLASILPETWMIPMVNGKIWGIPQQRPPAGQMLQVRGDLMEQRGLPLIPEPANGEEFRDLLKEVSGGGNFALGQDPIGSILEVTLQMMGANNGWGVAEDGTFSHALESEIYIEALDVASQLWADGVMHPDSISNAGNLLNWQQAGVTSMVVQQFTAWVSFARRFPTWNLSYVSLPKWEGGGETNIYKSAPGFGNFIGIPKQDSEERVKEILRVFDYVASPFGTKEYLNFIFGIEGKHWDRDAEGNAQTNAEGRAADWFGGLEYAGSREFSQVYIPGNEELTTRQHTYLKEKLPTGVADASLGLYSETATTEGAAMDTQLKDARHEIIRGNRSASTWTDIVQEWRRRSGDESRIEYQEAYAQLNG</sequence>
<evidence type="ECO:0000313" key="7">
    <source>
        <dbReference type="Proteomes" id="UP000216300"/>
    </source>
</evidence>
<evidence type="ECO:0000256" key="1">
    <source>
        <dbReference type="ARBA" id="ARBA00004196"/>
    </source>
</evidence>
<dbReference type="Pfam" id="PF13416">
    <property type="entry name" value="SBP_bac_8"/>
    <property type="match status" value="1"/>
</dbReference>
<feature type="region of interest" description="Disordered" evidence="5">
    <location>
        <begin position="1"/>
        <end position="33"/>
    </location>
</feature>
<dbReference type="InterPro" id="IPR050490">
    <property type="entry name" value="Bact_solute-bd_prot1"/>
</dbReference>
<evidence type="ECO:0008006" key="8">
    <source>
        <dbReference type="Google" id="ProtNLM"/>
    </source>
</evidence>
<evidence type="ECO:0000256" key="5">
    <source>
        <dbReference type="SAM" id="MobiDB-lite"/>
    </source>
</evidence>
<dbReference type="InterPro" id="IPR006059">
    <property type="entry name" value="SBP"/>
</dbReference>
<accession>A0A255EN30</accession>
<dbReference type="GO" id="GO:0030313">
    <property type="term" value="C:cell envelope"/>
    <property type="evidence" value="ECO:0007669"/>
    <property type="project" value="UniProtKB-SubCell"/>
</dbReference>
<dbReference type="Proteomes" id="UP000216300">
    <property type="component" value="Unassembled WGS sequence"/>
</dbReference>
<keyword evidence="7" id="KW-1185">Reference proteome</keyword>
<comment type="caution">
    <text evidence="6">The sequence shown here is derived from an EMBL/GenBank/DDBJ whole genome shotgun (WGS) entry which is preliminary data.</text>
</comment>
<evidence type="ECO:0000256" key="2">
    <source>
        <dbReference type="ARBA" id="ARBA00008520"/>
    </source>
</evidence>
<comment type="subcellular location">
    <subcellularLocation>
        <location evidence="1">Cell envelope</location>
    </subcellularLocation>
</comment>
<evidence type="ECO:0000256" key="4">
    <source>
        <dbReference type="ARBA" id="ARBA00022729"/>
    </source>
</evidence>
<organism evidence="6 7">
    <name type="scientific">Parenemella sanctibonifatiensis</name>
    <dbReference type="NCBI Taxonomy" id="2016505"/>
    <lineage>
        <taxon>Bacteria</taxon>
        <taxon>Bacillati</taxon>
        <taxon>Actinomycetota</taxon>
        <taxon>Actinomycetes</taxon>
        <taxon>Propionibacteriales</taxon>
        <taxon>Propionibacteriaceae</taxon>
        <taxon>Parenemella</taxon>
    </lineage>
</organism>
<proteinExistence type="inferred from homology"/>
<dbReference type="PANTHER" id="PTHR43649">
    <property type="entry name" value="ARABINOSE-BINDING PROTEIN-RELATED"/>
    <property type="match status" value="1"/>
</dbReference>
<dbReference type="PANTHER" id="PTHR43649:SF31">
    <property type="entry name" value="SN-GLYCEROL-3-PHOSPHATE-BINDING PERIPLASMIC PROTEIN UGPB"/>
    <property type="match status" value="1"/>
</dbReference>
<gene>
    <name evidence="6" type="ORF">CGZ91_03865</name>
</gene>
<protein>
    <recommendedName>
        <fullName evidence="8">Extracellular solute-binding protein</fullName>
    </recommendedName>
</protein>
<name>A0A255EN30_9ACTN</name>
<dbReference type="Gene3D" id="3.40.190.10">
    <property type="entry name" value="Periplasmic binding protein-like II"/>
    <property type="match status" value="1"/>
</dbReference>
<keyword evidence="4" id="KW-0732">Signal</keyword>
<evidence type="ECO:0000256" key="3">
    <source>
        <dbReference type="ARBA" id="ARBA00022448"/>
    </source>
</evidence>
<evidence type="ECO:0000313" key="6">
    <source>
        <dbReference type="EMBL" id="OYN92620.1"/>
    </source>
</evidence>
<dbReference type="SUPFAM" id="SSF53850">
    <property type="entry name" value="Periplasmic binding protein-like II"/>
    <property type="match status" value="1"/>
</dbReference>
<reference evidence="6 7" key="1">
    <citation type="submission" date="2017-07" db="EMBL/GenBank/DDBJ databases">
        <title>Draft whole genome sequences of clinical Proprionibacteriaceae strains.</title>
        <authorList>
            <person name="Bernier A.-M."/>
            <person name="Bernard K."/>
            <person name="Domingo M.-C."/>
        </authorList>
    </citation>
    <scope>NUCLEOTIDE SEQUENCE [LARGE SCALE GENOMIC DNA]</scope>
    <source>
        <strain evidence="6 7">NML 150081</strain>
    </source>
</reference>
<keyword evidence="3" id="KW-0813">Transport</keyword>